<name>A0A9D1XKT9_9FIRM</name>
<dbReference type="Proteomes" id="UP000886724">
    <property type="component" value="Unassembled WGS sequence"/>
</dbReference>
<accession>A0A9D1XKT9</accession>
<organism evidence="1 2">
    <name type="scientific">Candidatus Erysipelatoclostridium merdavium</name>
    <dbReference type="NCBI Taxonomy" id="2838566"/>
    <lineage>
        <taxon>Bacteria</taxon>
        <taxon>Bacillati</taxon>
        <taxon>Bacillota</taxon>
        <taxon>Erysipelotrichia</taxon>
        <taxon>Erysipelotrichales</taxon>
        <taxon>Erysipelotrichales incertae sedis</taxon>
    </lineage>
</organism>
<dbReference type="EMBL" id="DXET01000097">
    <property type="protein sequence ID" value="HIX81169.1"/>
    <property type="molecule type" value="Genomic_DNA"/>
</dbReference>
<evidence type="ECO:0000313" key="2">
    <source>
        <dbReference type="Proteomes" id="UP000886724"/>
    </source>
</evidence>
<dbReference type="AlphaFoldDB" id="A0A9D1XKT9"/>
<comment type="caution">
    <text evidence="1">The sequence shown here is derived from an EMBL/GenBank/DDBJ whole genome shotgun (WGS) entry which is preliminary data.</text>
</comment>
<evidence type="ECO:0000313" key="1">
    <source>
        <dbReference type="EMBL" id="HIX81169.1"/>
    </source>
</evidence>
<reference evidence="1" key="2">
    <citation type="submission" date="2021-04" db="EMBL/GenBank/DDBJ databases">
        <authorList>
            <person name="Gilroy R."/>
        </authorList>
    </citation>
    <scope>NUCLEOTIDE SEQUENCE</scope>
    <source>
        <strain evidence="1">ChiGjej1B1-14440</strain>
    </source>
</reference>
<protein>
    <submittedName>
        <fullName evidence="1">Uncharacterized protein</fullName>
    </submittedName>
</protein>
<sequence>MRDLGLYRDMSENTENYNIFNTKINHYIDYVNELIPENMRNILSQYNISYGEFCKRFYDFENNKIRKEDLNRFIESFCDRIETIEVMSGILH</sequence>
<proteinExistence type="predicted"/>
<gene>
    <name evidence="1" type="ORF">H9980_04255</name>
</gene>
<reference evidence="1" key="1">
    <citation type="journal article" date="2021" name="PeerJ">
        <title>Extensive microbial diversity within the chicken gut microbiome revealed by metagenomics and culture.</title>
        <authorList>
            <person name="Gilroy R."/>
            <person name="Ravi A."/>
            <person name="Getino M."/>
            <person name="Pursley I."/>
            <person name="Horton D.L."/>
            <person name="Alikhan N.F."/>
            <person name="Baker D."/>
            <person name="Gharbi K."/>
            <person name="Hall N."/>
            <person name="Watson M."/>
            <person name="Adriaenssens E.M."/>
            <person name="Foster-Nyarko E."/>
            <person name="Jarju S."/>
            <person name="Secka A."/>
            <person name="Antonio M."/>
            <person name="Oren A."/>
            <person name="Chaudhuri R.R."/>
            <person name="La Ragione R."/>
            <person name="Hildebrand F."/>
            <person name="Pallen M.J."/>
        </authorList>
    </citation>
    <scope>NUCLEOTIDE SEQUENCE</scope>
    <source>
        <strain evidence="1">ChiGjej1B1-14440</strain>
    </source>
</reference>